<dbReference type="PANTHER" id="PTHR33446:SF2">
    <property type="entry name" value="PROTEIN TONB"/>
    <property type="match status" value="1"/>
</dbReference>
<protein>
    <recommendedName>
        <fullName evidence="10">TonB C-terminal domain-containing protein</fullName>
    </recommendedName>
</protein>
<evidence type="ECO:0000256" key="5">
    <source>
        <dbReference type="ARBA" id="ARBA00022519"/>
    </source>
</evidence>
<dbReference type="InterPro" id="IPR006260">
    <property type="entry name" value="TonB/TolA_C"/>
</dbReference>
<dbReference type="eggNOG" id="COG0810">
    <property type="taxonomic scope" value="Bacteria"/>
</dbReference>
<dbReference type="PROSITE" id="PS52015">
    <property type="entry name" value="TONB_CTD"/>
    <property type="match status" value="1"/>
</dbReference>
<reference evidence="11 12" key="1">
    <citation type="submission" date="2011-08" db="EMBL/GenBank/DDBJ databases">
        <title>The Genome Sequence of Prevotella sp. oral taxon 302 str. F0323.</title>
        <authorList>
            <consortium name="The Broad Institute Genome Sequencing Platform"/>
            <person name="Earl A."/>
            <person name="Ward D."/>
            <person name="Feldgarden M."/>
            <person name="Gevers D."/>
            <person name="Izard J."/>
            <person name="Blanton J.M."/>
            <person name="Baranova O.V."/>
            <person name="Tanner A.C."/>
            <person name="Dewhirst F.E."/>
            <person name="Young S.K."/>
            <person name="Zeng Q."/>
            <person name="Gargeya S."/>
            <person name="Fitzgerald M."/>
            <person name="Haas B."/>
            <person name="Abouelleil A."/>
            <person name="Alvarado L."/>
            <person name="Arachchi H.M."/>
            <person name="Berlin A."/>
            <person name="Brown A."/>
            <person name="Chapman S.B."/>
            <person name="Chen Z."/>
            <person name="Dunbar C."/>
            <person name="Freedman E."/>
            <person name="Gearin G."/>
            <person name="Gellesch M."/>
            <person name="Goldberg J."/>
            <person name="Griggs A."/>
            <person name="Gujja S."/>
            <person name="Heiman D."/>
            <person name="Howarth C."/>
            <person name="Larson L."/>
            <person name="Lui A."/>
            <person name="MacDonald P.J.P."/>
            <person name="Montmayeur A."/>
            <person name="Murphy C."/>
            <person name="Neiman D."/>
            <person name="Pearson M."/>
            <person name="Priest M."/>
            <person name="Roberts A."/>
            <person name="Saif S."/>
            <person name="Shea T."/>
            <person name="Shenoy N."/>
            <person name="Sisk P."/>
            <person name="Stolte C."/>
            <person name="Sykes S."/>
            <person name="Wortman J."/>
            <person name="Nusbaum C."/>
            <person name="Birren B."/>
        </authorList>
    </citation>
    <scope>NUCLEOTIDE SEQUENCE [LARGE SCALE GENOMIC DNA]</scope>
    <source>
        <strain evidence="11 12">F0323</strain>
    </source>
</reference>
<proteinExistence type="inferred from homology"/>
<dbReference type="EMBL" id="ACZK01000010">
    <property type="protein sequence ID" value="EHG24243.1"/>
    <property type="molecule type" value="Genomic_DNA"/>
</dbReference>
<dbReference type="GO" id="GO:0031992">
    <property type="term" value="F:energy transducer activity"/>
    <property type="evidence" value="ECO:0007669"/>
    <property type="project" value="TreeGrafter"/>
</dbReference>
<name>G5GA43_9BACT</name>
<keyword evidence="8" id="KW-1133">Transmembrane helix</keyword>
<keyword evidence="3" id="KW-0813">Transport</keyword>
<gene>
    <name evidence="11" type="ORF">HMPREF9332_00444</name>
</gene>
<evidence type="ECO:0000256" key="8">
    <source>
        <dbReference type="ARBA" id="ARBA00022989"/>
    </source>
</evidence>
<keyword evidence="4" id="KW-1003">Cell membrane</keyword>
<evidence type="ECO:0000256" key="4">
    <source>
        <dbReference type="ARBA" id="ARBA00022475"/>
    </source>
</evidence>
<evidence type="ECO:0000256" key="7">
    <source>
        <dbReference type="ARBA" id="ARBA00022927"/>
    </source>
</evidence>
<keyword evidence="9" id="KW-0472">Membrane</keyword>
<evidence type="ECO:0000313" key="12">
    <source>
        <dbReference type="Proteomes" id="UP000015993"/>
    </source>
</evidence>
<dbReference type="GO" id="GO:0098797">
    <property type="term" value="C:plasma membrane protein complex"/>
    <property type="evidence" value="ECO:0007669"/>
    <property type="project" value="TreeGrafter"/>
</dbReference>
<dbReference type="AlphaFoldDB" id="G5GA43"/>
<evidence type="ECO:0000313" key="11">
    <source>
        <dbReference type="EMBL" id="EHG24243.1"/>
    </source>
</evidence>
<comment type="similarity">
    <text evidence="2">Belongs to the TonB family.</text>
</comment>
<dbReference type="Gene3D" id="3.30.1150.10">
    <property type="match status" value="1"/>
</dbReference>
<keyword evidence="6" id="KW-0812">Transmembrane</keyword>
<dbReference type="Proteomes" id="UP000015993">
    <property type="component" value="Unassembled WGS sequence"/>
</dbReference>
<evidence type="ECO:0000256" key="2">
    <source>
        <dbReference type="ARBA" id="ARBA00006555"/>
    </source>
</evidence>
<dbReference type="InterPro" id="IPR037682">
    <property type="entry name" value="TonB_C"/>
</dbReference>
<dbReference type="NCBIfam" id="TIGR01352">
    <property type="entry name" value="tonB_Cterm"/>
    <property type="match status" value="1"/>
</dbReference>
<dbReference type="Pfam" id="PF03544">
    <property type="entry name" value="TonB_C"/>
    <property type="match status" value="1"/>
</dbReference>
<dbReference type="GO" id="GO:0055085">
    <property type="term" value="P:transmembrane transport"/>
    <property type="evidence" value="ECO:0007669"/>
    <property type="project" value="InterPro"/>
</dbReference>
<dbReference type="GO" id="GO:0015031">
    <property type="term" value="P:protein transport"/>
    <property type="evidence" value="ECO:0007669"/>
    <property type="project" value="UniProtKB-KW"/>
</dbReference>
<dbReference type="SUPFAM" id="SSF74653">
    <property type="entry name" value="TolA/TonB C-terminal domain"/>
    <property type="match status" value="1"/>
</dbReference>
<evidence type="ECO:0000256" key="6">
    <source>
        <dbReference type="ARBA" id="ARBA00022692"/>
    </source>
</evidence>
<dbReference type="STRING" id="679199.HMPREF9332_00444"/>
<accession>G5GA43</accession>
<keyword evidence="12" id="KW-1185">Reference proteome</keyword>
<evidence type="ECO:0000256" key="3">
    <source>
        <dbReference type="ARBA" id="ARBA00022448"/>
    </source>
</evidence>
<evidence type="ECO:0000256" key="1">
    <source>
        <dbReference type="ARBA" id="ARBA00004383"/>
    </source>
</evidence>
<comment type="caution">
    <text evidence="11">The sequence shown here is derived from an EMBL/GenBank/DDBJ whole genome shotgun (WGS) entry which is preliminary data.</text>
</comment>
<dbReference type="PANTHER" id="PTHR33446">
    <property type="entry name" value="PROTEIN TONB-RELATED"/>
    <property type="match status" value="1"/>
</dbReference>
<feature type="domain" description="TonB C-terminal" evidence="10">
    <location>
        <begin position="1"/>
        <end position="85"/>
    </location>
</feature>
<keyword evidence="7" id="KW-0653">Protein transport</keyword>
<keyword evidence="5" id="KW-0997">Cell inner membrane</keyword>
<evidence type="ECO:0000259" key="10">
    <source>
        <dbReference type="PROSITE" id="PS52015"/>
    </source>
</evidence>
<dbReference type="InterPro" id="IPR051045">
    <property type="entry name" value="TonB-dependent_transducer"/>
</dbReference>
<dbReference type="HOGENOM" id="CLU_2505460_0_0_10"/>
<sequence>MMNFMINEMRYPQTVKEDVEGKVVVRFTVNEDGTISDVKIVRSLSPEADQEVMRVISKMPRWTPKMVNKTPVKSDFTLPITFKLK</sequence>
<comment type="subcellular location">
    <subcellularLocation>
        <location evidence="1">Cell inner membrane</location>
        <topology evidence="1">Single-pass membrane protein</topology>
        <orientation evidence="1">Periplasmic side</orientation>
    </subcellularLocation>
</comment>
<evidence type="ECO:0000256" key="9">
    <source>
        <dbReference type="ARBA" id="ARBA00023136"/>
    </source>
</evidence>
<organism evidence="11 12">
    <name type="scientific">Alloprevotella rava F0323</name>
    <dbReference type="NCBI Taxonomy" id="679199"/>
    <lineage>
        <taxon>Bacteria</taxon>
        <taxon>Pseudomonadati</taxon>
        <taxon>Bacteroidota</taxon>
        <taxon>Bacteroidia</taxon>
        <taxon>Bacteroidales</taxon>
        <taxon>Prevotellaceae</taxon>
        <taxon>Alloprevotella</taxon>
    </lineage>
</organism>